<dbReference type="InterPro" id="IPR013783">
    <property type="entry name" value="Ig-like_fold"/>
</dbReference>
<evidence type="ECO:0000313" key="2">
    <source>
        <dbReference type="EMBL" id="MST95462.1"/>
    </source>
</evidence>
<evidence type="ECO:0000259" key="1">
    <source>
        <dbReference type="PROSITE" id="PS50853"/>
    </source>
</evidence>
<dbReference type="CDD" id="cd00063">
    <property type="entry name" value="FN3"/>
    <property type="match status" value="1"/>
</dbReference>
<dbReference type="InterPro" id="IPR003961">
    <property type="entry name" value="FN3_dom"/>
</dbReference>
<organism evidence="2 3">
    <name type="scientific">Victivallis lenta</name>
    <dbReference type="NCBI Taxonomy" id="2606640"/>
    <lineage>
        <taxon>Bacteria</taxon>
        <taxon>Pseudomonadati</taxon>
        <taxon>Lentisphaerota</taxon>
        <taxon>Lentisphaeria</taxon>
        <taxon>Victivallales</taxon>
        <taxon>Victivallaceae</taxon>
        <taxon>Victivallis</taxon>
    </lineage>
</organism>
<reference evidence="2 3" key="1">
    <citation type="submission" date="2019-08" db="EMBL/GenBank/DDBJ databases">
        <title>In-depth cultivation of the pig gut microbiome towards novel bacterial diversity and tailored functional studies.</title>
        <authorList>
            <person name="Wylensek D."/>
            <person name="Hitch T.C.A."/>
            <person name="Clavel T."/>
        </authorList>
    </citation>
    <scope>NUCLEOTIDE SEQUENCE [LARGE SCALE GENOMIC DNA]</scope>
    <source>
        <strain evidence="2 3">BBE-744-WT-12</strain>
    </source>
</reference>
<dbReference type="EMBL" id="VUNS01000001">
    <property type="protein sequence ID" value="MST95462.1"/>
    <property type="molecule type" value="Genomic_DNA"/>
</dbReference>
<sequence>MERSSDLHHFALSGKDNSGSIAKYIVTCGDKSVETTTSTAVLSDFGVGKQTAYVVTYDAEGNASKQTKVSFTVKDATPPEQVTGLAVPVADSKYKATLSWNPGVDNSGKVAQYEIQLDDGKILKSGKTMLNVSKLSVGEHPCKVRAIDKDKNVGKWSDAQTFTVKDMTAPGNVSIKAKVEENSLLLIWKTPKDNVGVTGYILKYGVNLEHTEILAANELSFRIDGIAKGSYQYRIVAVDAAGNES</sequence>
<protein>
    <submittedName>
        <fullName evidence="2">Fibronectin type III domain-containing protein</fullName>
    </submittedName>
</protein>
<dbReference type="AlphaFoldDB" id="A0A844FXJ2"/>
<dbReference type="Proteomes" id="UP000435649">
    <property type="component" value="Unassembled WGS sequence"/>
</dbReference>
<proteinExistence type="predicted"/>
<comment type="caution">
    <text evidence="2">The sequence shown here is derived from an EMBL/GenBank/DDBJ whole genome shotgun (WGS) entry which is preliminary data.</text>
</comment>
<dbReference type="PROSITE" id="PS50853">
    <property type="entry name" value="FN3"/>
    <property type="match status" value="1"/>
</dbReference>
<evidence type="ECO:0000313" key="3">
    <source>
        <dbReference type="Proteomes" id="UP000435649"/>
    </source>
</evidence>
<gene>
    <name evidence="2" type="ORF">FYJ85_00165</name>
</gene>
<feature type="domain" description="Fibronectin type-III" evidence="1">
    <location>
        <begin position="169"/>
        <end position="245"/>
    </location>
</feature>
<name>A0A844FXJ2_9BACT</name>
<dbReference type="SMART" id="SM00060">
    <property type="entry name" value="FN3"/>
    <property type="match status" value="2"/>
</dbReference>
<dbReference type="SUPFAM" id="SSF49265">
    <property type="entry name" value="Fibronectin type III"/>
    <property type="match status" value="2"/>
</dbReference>
<dbReference type="Gene3D" id="2.60.40.10">
    <property type="entry name" value="Immunoglobulins"/>
    <property type="match status" value="2"/>
</dbReference>
<dbReference type="InterPro" id="IPR036116">
    <property type="entry name" value="FN3_sf"/>
</dbReference>
<dbReference type="RefSeq" id="WP_154416600.1">
    <property type="nucleotide sequence ID" value="NZ_VUNS01000001.1"/>
</dbReference>
<keyword evidence="3" id="KW-1185">Reference proteome</keyword>
<accession>A0A844FXJ2</accession>